<keyword evidence="6" id="KW-1185">Reference proteome</keyword>
<dbReference type="InterPro" id="IPR051309">
    <property type="entry name" value="ABCF_ATPase"/>
</dbReference>
<dbReference type="InterPro" id="IPR003593">
    <property type="entry name" value="AAA+_ATPase"/>
</dbReference>
<dbReference type="PANTHER" id="PTHR42855:SF2">
    <property type="entry name" value="DRUG RESISTANCE ABC TRANSPORTER,ATP-BINDING PROTEIN"/>
    <property type="match status" value="1"/>
</dbReference>
<keyword evidence="1" id="KW-0677">Repeat</keyword>
<dbReference type="SMART" id="SM00382">
    <property type="entry name" value="AAA"/>
    <property type="match status" value="2"/>
</dbReference>
<evidence type="ECO:0000256" key="2">
    <source>
        <dbReference type="ARBA" id="ARBA00022741"/>
    </source>
</evidence>
<dbReference type="PATRIC" id="fig|1150625.3.peg.1615"/>
<name>A0A147K889_9BACI</name>
<dbReference type="STRING" id="1150625.Q75_07665"/>
<protein>
    <submittedName>
        <fullName evidence="5">ABC transporter ATP-binding protein</fullName>
    </submittedName>
</protein>
<evidence type="ECO:0000256" key="1">
    <source>
        <dbReference type="ARBA" id="ARBA00022737"/>
    </source>
</evidence>
<dbReference type="Proteomes" id="UP000074108">
    <property type="component" value="Unassembled WGS sequence"/>
</dbReference>
<dbReference type="InterPro" id="IPR032781">
    <property type="entry name" value="ABC_tran_Xtn"/>
</dbReference>
<dbReference type="PROSITE" id="PS50893">
    <property type="entry name" value="ABC_TRANSPORTER_2"/>
    <property type="match status" value="2"/>
</dbReference>
<keyword evidence="2" id="KW-0547">Nucleotide-binding</keyword>
<dbReference type="Gene3D" id="3.40.50.300">
    <property type="entry name" value="P-loop containing nucleotide triphosphate hydrolases"/>
    <property type="match status" value="2"/>
</dbReference>
<reference evidence="5 6" key="1">
    <citation type="journal article" date="2016" name="Front. Microbiol.">
        <title>Microevolution Analysis of Bacillus coahuilensis Unveils Differences in Phosphorus Acquisition Strategies and Their Regulation.</title>
        <authorList>
            <person name="Gomez-Lunar Z."/>
            <person name="Hernandez-Gonzalez I."/>
            <person name="Rodriguez-Torres M.D."/>
            <person name="Souza V."/>
            <person name="Olmedo-Alvarez G."/>
        </authorList>
    </citation>
    <scope>NUCLEOTIDE SEQUENCE [LARGE SCALE GENOMIC DNA]</scope>
    <source>
        <strain evidence="6">p1.1.43</strain>
    </source>
</reference>
<dbReference type="InterPro" id="IPR003439">
    <property type="entry name" value="ABC_transporter-like_ATP-bd"/>
</dbReference>
<gene>
    <name evidence="5" type="ORF">Q75_07665</name>
</gene>
<comment type="caution">
    <text evidence="5">The sequence shown here is derived from an EMBL/GenBank/DDBJ whole genome shotgun (WGS) entry which is preliminary data.</text>
</comment>
<evidence type="ECO:0000313" key="5">
    <source>
        <dbReference type="EMBL" id="KUP06410.1"/>
    </source>
</evidence>
<dbReference type="EMBL" id="LDYG01000028">
    <property type="protein sequence ID" value="KUP06410.1"/>
    <property type="molecule type" value="Genomic_DNA"/>
</dbReference>
<feature type="domain" description="ABC transporter" evidence="4">
    <location>
        <begin position="320"/>
        <end position="528"/>
    </location>
</feature>
<sequence>MITVSNVSLRYGDRKLFEDVNIKFTPGNCYGLIGANGAGKSTFLKILSGEIEAQTGNVSMGPDERLAVLKQDHFEYEEHEVLNTVIMGHSRLYKVMQEKDAIYMKADFTDEDGMRAAELEGEFAELNGWEAESEAAILLKGLGITEELHTKKMADLTGSEKVKVLLAQALFGKPDVLLLDEPTNHLDLAAIQWLEDFLINFENTVIVVSHDRHFLNKVCTHIADLDFSKIQIYVGNYDFWYESSQLATKMAQDQNRKKEEKIKELQAFIQRFSANASKSKQATSRKKLLDKISLDDIKPSSRKYPYVAFSPEREIGNDLLRVEGISKTIDGVKVLDQVSFTMNKDDKIALVGLNEMAKSALFDILSGEMEPDSGTFKWGITTSQSYFPKDNSEFFNGEERTLVDWLRQFSPNDQSESFLRGFLGRMLFSGEEVNKKPSVLSGGEKVRCMLSKMMLSGANVLILDEPTNHLDLESITALNNGLINFKGSLLFSSHDHQFVETIANRIIDIQDDGSIIDKLMTYDEYLEFKKSM</sequence>
<keyword evidence="3 5" id="KW-0067">ATP-binding</keyword>
<evidence type="ECO:0000313" key="6">
    <source>
        <dbReference type="Proteomes" id="UP000074108"/>
    </source>
</evidence>
<dbReference type="FunFam" id="3.40.50.300:FF:000070">
    <property type="entry name" value="Putative ABC transporter ATP-binding component"/>
    <property type="match status" value="1"/>
</dbReference>
<dbReference type="InterPro" id="IPR027417">
    <property type="entry name" value="P-loop_NTPase"/>
</dbReference>
<dbReference type="GO" id="GO:0016887">
    <property type="term" value="F:ATP hydrolysis activity"/>
    <property type="evidence" value="ECO:0007669"/>
    <property type="project" value="InterPro"/>
</dbReference>
<dbReference type="PANTHER" id="PTHR42855">
    <property type="entry name" value="ABC TRANSPORTER ATP-BINDING SUBUNIT"/>
    <property type="match status" value="1"/>
</dbReference>
<evidence type="ECO:0000259" key="4">
    <source>
        <dbReference type="PROSITE" id="PS50893"/>
    </source>
</evidence>
<evidence type="ECO:0000256" key="3">
    <source>
        <dbReference type="ARBA" id="ARBA00022840"/>
    </source>
</evidence>
<dbReference type="GO" id="GO:0005524">
    <property type="term" value="F:ATP binding"/>
    <property type="evidence" value="ECO:0007669"/>
    <property type="project" value="UniProtKB-KW"/>
</dbReference>
<dbReference type="AlphaFoldDB" id="A0A147K889"/>
<dbReference type="SUPFAM" id="SSF52540">
    <property type="entry name" value="P-loop containing nucleoside triphosphate hydrolases"/>
    <property type="match status" value="2"/>
</dbReference>
<dbReference type="RefSeq" id="WP_059282801.1">
    <property type="nucleotide sequence ID" value="NZ_LDYG01000028.1"/>
</dbReference>
<proteinExistence type="predicted"/>
<dbReference type="OrthoDB" id="9760950at2"/>
<dbReference type="CDD" id="cd03221">
    <property type="entry name" value="ABCF_EF-3"/>
    <property type="match status" value="2"/>
</dbReference>
<dbReference type="Pfam" id="PF12848">
    <property type="entry name" value="ABC_tran_Xtn"/>
    <property type="match status" value="1"/>
</dbReference>
<accession>A0A147K889</accession>
<dbReference type="Pfam" id="PF00005">
    <property type="entry name" value="ABC_tran"/>
    <property type="match status" value="2"/>
</dbReference>
<dbReference type="FunFam" id="3.40.50.300:FF:000011">
    <property type="entry name" value="Putative ABC transporter ATP-binding component"/>
    <property type="match status" value="1"/>
</dbReference>
<feature type="domain" description="ABC transporter" evidence="4">
    <location>
        <begin position="2"/>
        <end position="252"/>
    </location>
</feature>
<organism evidence="5 6">
    <name type="scientific">Bacillus coahuilensis p1.1.43</name>
    <dbReference type="NCBI Taxonomy" id="1150625"/>
    <lineage>
        <taxon>Bacteria</taxon>
        <taxon>Bacillati</taxon>
        <taxon>Bacillota</taxon>
        <taxon>Bacilli</taxon>
        <taxon>Bacillales</taxon>
        <taxon>Bacillaceae</taxon>
        <taxon>Bacillus</taxon>
    </lineage>
</organism>